<sequence>MLPPQHPIDPAGTSKYYAGNTKLGQPLCVCTTPKNAASNGHKSSSRPRGSGKDPDPEGLKGLKLRIGGPHRDSIILQVLTRLPSSSSFPLASPRLPEHG</sequence>
<comment type="caution">
    <text evidence="2">The sequence shown here is derived from an EMBL/GenBank/DDBJ whole genome shotgun (WGS) entry which is preliminary data.</text>
</comment>
<feature type="region of interest" description="Disordered" evidence="1">
    <location>
        <begin position="31"/>
        <end position="67"/>
    </location>
</feature>
<reference evidence="2 3" key="1">
    <citation type="submission" date="2021-06" db="EMBL/GenBank/DDBJ databases">
        <authorList>
            <person name="Palmer J.M."/>
        </authorList>
    </citation>
    <scope>NUCLEOTIDE SEQUENCE [LARGE SCALE GENOMIC DNA]</scope>
    <source>
        <strain evidence="2 3">AS_MEX2019</strain>
        <tissue evidence="2">Muscle</tissue>
    </source>
</reference>
<feature type="compositionally biased region" description="Basic and acidic residues" evidence="1">
    <location>
        <begin position="50"/>
        <end position="60"/>
    </location>
</feature>
<accession>A0ABV0XT00</accession>
<protein>
    <submittedName>
        <fullName evidence="2">Uncharacterized protein</fullName>
    </submittedName>
</protein>
<keyword evidence="3" id="KW-1185">Reference proteome</keyword>
<proteinExistence type="predicted"/>
<gene>
    <name evidence="2" type="ORF">AMECASPLE_023532</name>
</gene>
<name>A0ABV0XT00_9TELE</name>
<evidence type="ECO:0000256" key="1">
    <source>
        <dbReference type="SAM" id="MobiDB-lite"/>
    </source>
</evidence>
<feature type="compositionally biased region" description="Polar residues" evidence="1">
    <location>
        <begin position="32"/>
        <end position="42"/>
    </location>
</feature>
<evidence type="ECO:0000313" key="2">
    <source>
        <dbReference type="EMBL" id="MEQ2284619.1"/>
    </source>
</evidence>
<dbReference type="EMBL" id="JAHRIP010011578">
    <property type="protein sequence ID" value="MEQ2284619.1"/>
    <property type="molecule type" value="Genomic_DNA"/>
</dbReference>
<evidence type="ECO:0000313" key="3">
    <source>
        <dbReference type="Proteomes" id="UP001469553"/>
    </source>
</evidence>
<dbReference type="Proteomes" id="UP001469553">
    <property type="component" value="Unassembled WGS sequence"/>
</dbReference>
<organism evidence="2 3">
    <name type="scientific">Ameca splendens</name>
    <dbReference type="NCBI Taxonomy" id="208324"/>
    <lineage>
        <taxon>Eukaryota</taxon>
        <taxon>Metazoa</taxon>
        <taxon>Chordata</taxon>
        <taxon>Craniata</taxon>
        <taxon>Vertebrata</taxon>
        <taxon>Euteleostomi</taxon>
        <taxon>Actinopterygii</taxon>
        <taxon>Neopterygii</taxon>
        <taxon>Teleostei</taxon>
        <taxon>Neoteleostei</taxon>
        <taxon>Acanthomorphata</taxon>
        <taxon>Ovalentaria</taxon>
        <taxon>Atherinomorphae</taxon>
        <taxon>Cyprinodontiformes</taxon>
        <taxon>Goodeidae</taxon>
        <taxon>Ameca</taxon>
    </lineage>
</organism>